<dbReference type="InterPro" id="IPR049855">
    <property type="entry name" value="DotG/IcmE-like_C"/>
</dbReference>
<feature type="compositionally biased region" description="Low complexity" evidence="6">
    <location>
        <begin position="179"/>
        <end position="190"/>
    </location>
</feature>
<feature type="compositionally biased region" description="Gly residues" evidence="6">
    <location>
        <begin position="103"/>
        <end position="117"/>
    </location>
</feature>
<feature type="compositionally biased region" description="Gly residues" evidence="6">
    <location>
        <begin position="133"/>
        <end position="178"/>
    </location>
</feature>
<evidence type="ECO:0000256" key="4">
    <source>
        <dbReference type="ARBA" id="ARBA00022989"/>
    </source>
</evidence>
<evidence type="ECO:0000313" key="7">
    <source>
        <dbReference type="EMBL" id="MEE7456460.1"/>
    </source>
</evidence>
<feature type="compositionally biased region" description="Low complexity" evidence="6">
    <location>
        <begin position="120"/>
        <end position="132"/>
    </location>
</feature>
<dbReference type="InterPro" id="IPR042217">
    <property type="entry name" value="T4SS_VirB10/TrbI"/>
</dbReference>
<organism evidence="7 8">
    <name type="scientific">Methylobacterium radiotolerans</name>
    <dbReference type="NCBI Taxonomy" id="31998"/>
    <lineage>
        <taxon>Bacteria</taxon>
        <taxon>Pseudomonadati</taxon>
        <taxon>Pseudomonadota</taxon>
        <taxon>Alphaproteobacteria</taxon>
        <taxon>Hyphomicrobiales</taxon>
        <taxon>Methylobacteriaceae</taxon>
        <taxon>Methylobacterium</taxon>
    </lineage>
</organism>
<proteinExistence type="inferred from homology"/>
<evidence type="ECO:0000256" key="2">
    <source>
        <dbReference type="ARBA" id="ARBA00010265"/>
    </source>
</evidence>
<protein>
    <recommendedName>
        <fullName evidence="9">Conjugation TrbI family protein</fullName>
    </recommendedName>
</protein>
<comment type="subcellular location">
    <subcellularLocation>
        <location evidence="1">Membrane</location>
        <topology evidence="1">Single-pass membrane protein</topology>
    </subcellularLocation>
</comment>
<keyword evidence="3" id="KW-0812">Transmembrane</keyword>
<feature type="compositionally biased region" description="Gly residues" evidence="6">
    <location>
        <begin position="191"/>
        <end position="210"/>
    </location>
</feature>
<evidence type="ECO:0000256" key="6">
    <source>
        <dbReference type="SAM" id="MobiDB-lite"/>
    </source>
</evidence>
<comment type="caution">
    <text evidence="7">The sequence shown here is derived from an EMBL/GenBank/DDBJ whole genome shotgun (WGS) entry which is preliminary data.</text>
</comment>
<dbReference type="InterPro" id="IPR005498">
    <property type="entry name" value="T4SS_VirB10/TraB/TrbI"/>
</dbReference>
<evidence type="ECO:0000256" key="3">
    <source>
        <dbReference type="ARBA" id="ARBA00022692"/>
    </source>
</evidence>
<evidence type="ECO:0000256" key="1">
    <source>
        <dbReference type="ARBA" id="ARBA00004167"/>
    </source>
</evidence>
<feature type="region of interest" description="Disordered" evidence="6">
    <location>
        <begin position="92"/>
        <end position="210"/>
    </location>
</feature>
<comment type="similarity">
    <text evidence="2">Belongs to the TrbI/VirB10 family.</text>
</comment>
<evidence type="ECO:0000313" key="8">
    <source>
        <dbReference type="Proteomes" id="UP001349262"/>
    </source>
</evidence>
<accession>A0ABU7T7G4</accession>
<dbReference type="Proteomes" id="UP001349262">
    <property type="component" value="Unassembled WGS sequence"/>
</dbReference>
<gene>
    <name evidence="7" type="ORF">MRSR164_06570</name>
</gene>
<sequence>MPTIALILAAALAGPADGLVMRTQADGGEAAAVQPAPQAAAPFVQPPLPGQAPAAPSVVYQGPPGQALSDPAIEARINAQIQALMTPPSGGFTVQRYARPENGSGGAASSGTAGGGFLRPAAPLQQAAYPQAGGAGGFPGQGMPNQGGLGQGGAGSGGPGPNGPGAGAQGQSGFGQPGPSGQSGYPNPGGFPQGQGGYPGQTGGYGAGGHGVGGHGAGGFGGRPGERLYAVARAGDTVYASLDQGFNSDDPQAPIFATVYDVDGAGQSGPLHGVRLIGQIVYSTNQAAIQFTQIVLVDGRQYPLKAYAISPRDARTGVSRDVDDHAFERFAGLFAGALIQGAGQAGQLLLQTNRNLVIDPVTGFAASSPGSGLRTQAALGALLPLGQTATAVGAQNFNKPATIAGAPGLPIGVVFLEPPALPRDAITVGAPGSRRPAGISRLN</sequence>
<name>A0ABU7T7G4_9HYPH</name>
<dbReference type="Pfam" id="PF03743">
    <property type="entry name" value="TrbI"/>
    <property type="match status" value="1"/>
</dbReference>
<keyword evidence="4" id="KW-1133">Transmembrane helix</keyword>
<reference evidence="7 8" key="1">
    <citation type="journal article" date="2012" name="Genet. Mol. Biol.">
        <title>Analysis of 16S rRNA and mxaF genes revealing insights into Methylobacterium niche-specific plant association.</title>
        <authorList>
            <person name="Dourado M.N."/>
            <person name="Andreote F.D."/>
            <person name="Dini-Andreote F."/>
            <person name="Conti R."/>
            <person name="Araujo J.M."/>
            <person name="Araujo W.L."/>
        </authorList>
    </citation>
    <scope>NUCLEOTIDE SEQUENCE [LARGE SCALE GENOMIC DNA]</scope>
    <source>
        <strain evidence="7 8">SR1.6/4</strain>
    </source>
</reference>
<dbReference type="Gene3D" id="2.40.128.260">
    <property type="entry name" value="Type IV secretion system, VirB10/TraB/TrbI"/>
    <property type="match status" value="1"/>
</dbReference>
<dbReference type="CDD" id="cd16431">
    <property type="entry name" value="IcmE"/>
    <property type="match status" value="1"/>
</dbReference>
<evidence type="ECO:0008006" key="9">
    <source>
        <dbReference type="Google" id="ProtNLM"/>
    </source>
</evidence>
<keyword evidence="8" id="KW-1185">Reference proteome</keyword>
<keyword evidence="5" id="KW-0472">Membrane</keyword>
<evidence type="ECO:0000256" key="5">
    <source>
        <dbReference type="ARBA" id="ARBA00023136"/>
    </source>
</evidence>
<dbReference type="EMBL" id="MLBY01000003">
    <property type="protein sequence ID" value="MEE7456460.1"/>
    <property type="molecule type" value="Genomic_DNA"/>
</dbReference>